<organism evidence="2 3">
    <name type="scientific">Letharia lupina</name>
    <dbReference type="NCBI Taxonomy" id="560253"/>
    <lineage>
        <taxon>Eukaryota</taxon>
        <taxon>Fungi</taxon>
        <taxon>Dikarya</taxon>
        <taxon>Ascomycota</taxon>
        <taxon>Pezizomycotina</taxon>
        <taxon>Lecanoromycetes</taxon>
        <taxon>OSLEUM clade</taxon>
        <taxon>Lecanoromycetidae</taxon>
        <taxon>Lecanorales</taxon>
        <taxon>Lecanorineae</taxon>
        <taxon>Parmeliaceae</taxon>
        <taxon>Letharia</taxon>
    </lineage>
</organism>
<dbReference type="InterPro" id="IPR019510">
    <property type="entry name" value="AKAP7-like_phosphoesterase"/>
</dbReference>
<proteinExistence type="predicted"/>
<dbReference type="Proteomes" id="UP000593566">
    <property type="component" value="Unassembled WGS sequence"/>
</dbReference>
<dbReference type="GO" id="GO:0006355">
    <property type="term" value="P:regulation of DNA-templated transcription"/>
    <property type="evidence" value="ECO:0007669"/>
    <property type="project" value="TreeGrafter"/>
</dbReference>
<dbReference type="PANTHER" id="PTHR13360:SF1">
    <property type="entry name" value="ACTIVATING SIGNAL COINTEGRATOR 1 COMPLEX SUBUNIT 1"/>
    <property type="match status" value="1"/>
</dbReference>
<dbReference type="GO" id="GO:0005634">
    <property type="term" value="C:nucleus"/>
    <property type="evidence" value="ECO:0007669"/>
    <property type="project" value="TreeGrafter"/>
</dbReference>
<dbReference type="GO" id="GO:0006307">
    <property type="term" value="P:DNA alkylation repair"/>
    <property type="evidence" value="ECO:0007669"/>
    <property type="project" value="InterPro"/>
</dbReference>
<feature type="domain" description="A-kinase anchor protein 7-like phosphoesterase" evidence="1">
    <location>
        <begin position="12"/>
        <end position="212"/>
    </location>
</feature>
<dbReference type="EMBL" id="JACCJB010000002">
    <property type="protein sequence ID" value="KAF6229995.1"/>
    <property type="molecule type" value="Genomic_DNA"/>
</dbReference>
<reference evidence="2 3" key="1">
    <citation type="journal article" date="2020" name="Genomics">
        <title>Complete, high-quality genomes from long-read metagenomic sequencing of two wolf lichen thalli reveals enigmatic genome architecture.</title>
        <authorList>
            <person name="McKenzie S.K."/>
            <person name="Walston R.F."/>
            <person name="Allen J.L."/>
        </authorList>
    </citation>
    <scope>NUCLEOTIDE SEQUENCE [LARGE SCALE GENOMIC DNA]</scope>
    <source>
        <strain evidence="2">WasteWater1</strain>
    </source>
</reference>
<evidence type="ECO:0000313" key="2">
    <source>
        <dbReference type="EMBL" id="KAF6229995.1"/>
    </source>
</evidence>
<sequence>MLGNFKEALNSTHFVRIPLVTRASLPQLLKSYSRIEKGTISGVIPKGAFTHPANLHLSLGELSLTTRRKFEAALKILRSAIARHGDRPLTAHVVGIGNSLLSHYSRDLPRALRLFSRLEDPTKSLQRFCQGVNSDLRDEGLMELRPFENGQVPLQTRVMDTRRLARDPTMDKQHKRSKPRIDATNIHRKYKDFVLMEDVRLQELHISEIGLKKVQYEDVMVAGYRNIVTVALPGNAGDGTEPLQAKTEVRIPVRTPRYRVR</sequence>
<dbReference type="AlphaFoldDB" id="A0A8H6KZI6"/>
<gene>
    <name evidence="2" type="ORF">HO133_004333</name>
</gene>
<comment type="caution">
    <text evidence="2">The sequence shown here is derived from an EMBL/GenBank/DDBJ whole genome shotgun (WGS) entry which is preliminary data.</text>
</comment>
<evidence type="ECO:0000259" key="1">
    <source>
        <dbReference type="Pfam" id="PF10469"/>
    </source>
</evidence>
<name>A0A8H6KZI6_9LECA</name>
<accession>A0A8H6KZI6</accession>
<dbReference type="PANTHER" id="PTHR13360">
    <property type="entry name" value="ACTIVATING SIGNAL COINTEGRATOR 1 COMPLEX SUBUNIT 1"/>
    <property type="match status" value="1"/>
</dbReference>
<dbReference type="Gene3D" id="3.90.1140.10">
    <property type="entry name" value="Cyclic phosphodiesterase"/>
    <property type="match status" value="1"/>
</dbReference>
<dbReference type="RefSeq" id="XP_037157252.1">
    <property type="nucleotide sequence ID" value="XM_037295251.1"/>
</dbReference>
<dbReference type="GeneID" id="59332741"/>
<evidence type="ECO:0000313" key="3">
    <source>
        <dbReference type="Proteomes" id="UP000593566"/>
    </source>
</evidence>
<dbReference type="Pfam" id="PF10469">
    <property type="entry name" value="AKAP7_NLS"/>
    <property type="match status" value="1"/>
</dbReference>
<protein>
    <recommendedName>
        <fullName evidence="1">A-kinase anchor protein 7-like phosphoesterase domain-containing protein</fullName>
    </recommendedName>
</protein>
<dbReference type="InterPro" id="IPR009210">
    <property type="entry name" value="ASCC1"/>
</dbReference>
<keyword evidence="3" id="KW-1185">Reference proteome</keyword>